<sequence>MEKRTERQNIHEIIERLTAQFLLVARSRVDQAVELEYVKLNGRPVRQYGSNLVEHAAKARLAQVAVVNVAA</sequence>
<gene>
    <name evidence="2" type="ORF">E3O11_12345</name>
    <name evidence="1" type="ORF">SAMN05216274_105169</name>
</gene>
<evidence type="ECO:0000313" key="2">
    <source>
        <dbReference type="EMBL" id="TFB82674.1"/>
    </source>
</evidence>
<reference evidence="1 3" key="1">
    <citation type="submission" date="2016-10" db="EMBL/GenBank/DDBJ databases">
        <authorList>
            <person name="Varghese N."/>
            <person name="Submissions S."/>
        </authorList>
    </citation>
    <scope>NUCLEOTIDE SEQUENCE [LARGE SCALE GENOMIC DNA]</scope>
    <source>
        <strain evidence="1 3">GMCC 1.11211</strain>
    </source>
</reference>
<dbReference type="NCBIfam" id="NF046112">
    <property type="entry name" value="MSMEG_6209_Nter"/>
    <property type="match status" value="1"/>
</dbReference>
<name>A0A1I3A5R8_9MICO</name>
<accession>A0A1I3A5R8</accession>
<dbReference type="RefSeq" id="WP_092449126.1">
    <property type="nucleotide sequence ID" value="NZ_BKAC01000004.1"/>
</dbReference>
<protein>
    <submittedName>
        <fullName evidence="2">Uncharacterized protein</fullName>
    </submittedName>
</protein>
<evidence type="ECO:0000313" key="4">
    <source>
        <dbReference type="Proteomes" id="UP000297963"/>
    </source>
</evidence>
<evidence type="ECO:0000313" key="1">
    <source>
        <dbReference type="EMBL" id="SFH44641.1"/>
    </source>
</evidence>
<dbReference type="AlphaFoldDB" id="A0A1I3A5R8"/>
<keyword evidence="3" id="KW-1185">Reference proteome</keyword>
<comment type="caution">
    <text evidence="2">The sequence shown here is derived from an EMBL/GenBank/DDBJ whole genome shotgun (WGS) entry which is preliminary data.</text>
</comment>
<organism evidence="2 4">
    <name type="scientific">Cryobacterium levicorallinum</name>
    <dbReference type="NCBI Taxonomy" id="995038"/>
    <lineage>
        <taxon>Bacteria</taxon>
        <taxon>Bacillati</taxon>
        <taxon>Actinomycetota</taxon>
        <taxon>Actinomycetes</taxon>
        <taxon>Micrococcales</taxon>
        <taxon>Microbacteriaceae</taxon>
        <taxon>Cryobacterium</taxon>
    </lineage>
</organism>
<evidence type="ECO:0000313" key="3">
    <source>
        <dbReference type="Proteomes" id="UP000199681"/>
    </source>
</evidence>
<dbReference type="STRING" id="995038.SAMN05216274_105169"/>
<dbReference type="Proteomes" id="UP000199681">
    <property type="component" value="Unassembled WGS sequence"/>
</dbReference>
<dbReference type="EMBL" id="FOPW01000005">
    <property type="protein sequence ID" value="SFH44641.1"/>
    <property type="molecule type" value="Genomic_DNA"/>
</dbReference>
<reference evidence="2 4" key="2">
    <citation type="submission" date="2019-03" db="EMBL/GenBank/DDBJ databases">
        <title>Genomics of glacier-inhabiting Cryobacterium strains.</title>
        <authorList>
            <person name="Liu Q."/>
            <person name="Xin Y.-H."/>
        </authorList>
    </citation>
    <scope>NUCLEOTIDE SEQUENCE [LARGE SCALE GENOMIC DNA]</scope>
    <source>
        <strain evidence="2 4">Hh34</strain>
    </source>
</reference>
<dbReference type="EMBL" id="SOFE01000023">
    <property type="protein sequence ID" value="TFB82674.1"/>
    <property type="molecule type" value="Genomic_DNA"/>
</dbReference>
<proteinExistence type="predicted"/>
<dbReference type="Proteomes" id="UP000297963">
    <property type="component" value="Unassembled WGS sequence"/>
</dbReference>